<evidence type="ECO:0000256" key="4">
    <source>
        <dbReference type="ARBA" id="ARBA00035218"/>
    </source>
</evidence>
<dbReference type="Pfam" id="PF17135">
    <property type="entry name" value="Ribosomal_L18"/>
    <property type="match status" value="1"/>
</dbReference>
<dbReference type="GO" id="GO:0006412">
    <property type="term" value="P:translation"/>
    <property type="evidence" value="ECO:0007669"/>
    <property type="project" value="UniProtKB-UniRule"/>
</dbReference>
<dbReference type="KEGG" id="abi:Aboo_1474"/>
<evidence type="ECO:0000256" key="5">
    <source>
        <dbReference type="HAMAP-Rule" id="MF_00329"/>
    </source>
</evidence>
<protein>
    <recommendedName>
        <fullName evidence="4 5">Large ribosomal subunit protein eL18</fullName>
    </recommendedName>
</protein>
<dbReference type="OrthoDB" id="11309at2157"/>
<reference evidence="7" key="1">
    <citation type="submission" date="2010-02" db="EMBL/GenBank/DDBJ databases">
        <title>Complete sequence of Aciduliprofundum boonei T469.</title>
        <authorList>
            <consortium name="US DOE Joint Genome Institute"/>
            <person name="Lucas S."/>
            <person name="Copeland A."/>
            <person name="Lapidus A."/>
            <person name="Cheng J.-F."/>
            <person name="Bruce D."/>
            <person name="Goodwin L."/>
            <person name="Pitluck S."/>
            <person name="Saunders E."/>
            <person name="Detter J.C."/>
            <person name="Han C."/>
            <person name="Tapia R."/>
            <person name="Land M."/>
            <person name="Hauser L."/>
            <person name="Kyrpides N."/>
            <person name="Mikhailova N."/>
            <person name="Flores G."/>
            <person name="Reysenbach A.-L."/>
            <person name="Woyke T."/>
        </authorList>
    </citation>
    <scope>NUCLEOTIDE SEQUENCE</scope>
    <source>
        <strain evidence="7">T469</strain>
    </source>
</reference>
<dbReference type="STRING" id="439481.Aboo_1474"/>
<comment type="similarity">
    <text evidence="1 5">Belongs to the eukaryotic ribosomal protein eL18 family.</text>
</comment>
<evidence type="ECO:0000256" key="3">
    <source>
        <dbReference type="ARBA" id="ARBA00023274"/>
    </source>
</evidence>
<organism evidence="7 8">
    <name type="scientific">Aciduliprofundum boonei (strain DSM 19572 / T469)</name>
    <dbReference type="NCBI Taxonomy" id="439481"/>
    <lineage>
        <taxon>Archaea</taxon>
        <taxon>Methanobacteriati</taxon>
        <taxon>Thermoplasmatota</taxon>
        <taxon>DHVE2 group</taxon>
        <taxon>Candidatus Aciduliprofundum</taxon>
    </lineage>
</organism>
<dbReference type="InterPro" id="IPR036227">
    <property type="entry name" value="Ribosomal_uL15/eL18_sf"/>
</dbReference>
<dbReference type="AlphaFoldDB" id="B5ICW0"/>
<name>B5ICW0_ACIB4</name>
<accession>B5ICW0</accession>
<dbReference type="GO" id="GO:0003735">
    <property type="term" value="F:structural constituent of ribosome"/>
    <property type="evidence" value="ECO:0007669"/>
    <property type="project" value="InterPro"/>
</dbReference>
<proteinExistence type="inferred from homology"/>
<dbReference type="PANTHER" id="PTHR10934">
    <property type="entry name" value="60S RIBOSOMAL PROTEIN L18"/>
    <property type="match status" value="1"/>
</dbReference>
<dbReference type="GO" id="GO:0022625">
    <property type="term" value="C:cytosolic large ribosomal subunit"/>
    <property type="evidence" value="ECO:0007669"/>
    <property type="project" value="TreeGrafter"/>
</dbReference>
<dbReference type="PANTHER" id="PTHR10934:SF2">
    <property type="entry name" value="LARGE RIBOSOMAL SUBUNIT PROTEIN EL18"/>
    <property type="match status" value="1"/>
</dbReference>
<evidence type="ECO:0000259" key="6">
    <source>
        <dbReference type="Pfam" id="PF17135"/>
    </source>
</evidence>
<dbReference type="GO" id="GO:0003723">
    <property type="term" value="F:RNA binding"/>
    <property type="evidence" value="ECO:0007669"/>
    <property type="project" value="TreeGrafter"/>
</dbReference>
<dbReference type="InterPro" id="IPR021131">
    <property type="entry name" value="Ribosomal_uL15/eL18"/>
</dbReference>
<evidence type="ECO:0000256" key="1">
    <source>
        <dbReference type="ARBA" id="ARBA00006815"/>
    </source>
</evidence>
<dbReference type="EMBL" id="CP001941">
    <property type="protein sequence ID" value="ADD09280.1"/>
    <property type="molecule type" value="Genomic_DNA"/>
</dbReference>
<dbReference type="PROSITE" id="PS00475">
    <property type="entry name" value="RIBOSOMAL_L15"/>
    <property type="match status" value="1"/>
</dbReference>
<feature type="domain" description="Large ribosomal subunit protein uL15/eL18" evidence="6">
    <location>
        <begin position="8"/>
        <end position="116"/>
    </location>
</feature>
<keyword evidence="2 5" id="KW-0689">Ribosomal protein</keyword>
<keyword evidence="3 5" id="KW-0687">Ribonucleoprotein</keyword>
<evidence type="ECO:0000313" key="8">
    <source>
        <dbReference type="Proteomes" id="UP000001400"/>
    </source>
</evidence>
<dbReference type="GeneID" id="8828440"/>
<dbReference type="SUPFAM" id="SSF52080">
    <property type="entry name" value="Ribosomal proteins L15p and L18e"/>
    <property type="match status" value="1"/>
</dbReference>
<dbReference type="RefSeq" id="WP_008084130.1">
    <property type="nucleotide sequence ID" value="NC_013926.1"/>
</dbReference>
<dbReference type="Gene3D" id="3.100.10.10">
    <property type="match status" value="1"/>
</dbReference>
<dbReference type="InterPro" id="IPR000039">
    <property type="entry name" value="Ribosomal_eL18"/>
</dbReference>
<dbReference type="InterPro" id="IPR022947">
    <property type="entry name" value="Ribosomal_eL18_arc"/>
</dbReference>
<gene>
    <name evidence="5" type="primary">rpl18e</name>
    <name evidence="7" type="ordered locus">Aboo_1474</name>
</gene>
<evidence type="ECO:0000313" key="7">
    <source>
        <dbReference type="EMBL" id="ADD09280.1"/>
    </source>
</evidence>
<dbReference type="HAMAP" id="MF_00329">
    <property type="entry name" value="Ribosomal_eL18"/>
    <property type="match status" value="1"/>
</dbReference>
<dbReference type="HOGENOM" id="CLU_146465_0_0_2"/>
<evidence type="ECO:0000256" key="2">
    <source>
        <dbReference type="ARBA" id="ARBA00022980"/>
    </source>
</evidence>
<sequence length="117" mass="13220">MAKNNPELIKLLTELRIQAKKKNAPIWRDIAERLERPLRVWPEVNVSRIERYANEGDVILVPGKVLGSGVLTKRVTVAAWKFSNSAKEKIEKAGGKTMTIKELMRKNPKGSNVRIMG</sequence>
<keyword evidence="8" id="KW-1185">Reference proteome</keyword>
<dbReference type="FunFam" id="3.100.10.10:FF:000013">
    <property type="entry name" value="50S ribosomal protein L18e"/>
    <property type="match status" value="1"/>
</dbReference>
<dbReference type="eggNOG" id="arCOG00780">
    <property type="taxonomic scope" value="Archaea"/>
</dbReference>
<dbReference type="InterPro" id="IPR001196">
    <property type="entry name" value="Ribosomal_uL15_CS"/>
</dbReference>
<dbReference type="NCBIfam" id="NF003079">
    <property type="entry name" value="PRK04005.1"/>
    <property type="match status" value="1"/>
</dbReference>
<dbReference type="Proteomes" id="UP000001400">
    <property type="component" value="Chromosome"/>
</dbReference>